<name>A0A1F8H5G0_9BACT</name>
<reference evidence="1 2" key="1">
    <citation type="journal article" date="2016" name="Nat. Commun.">
        <title>Thousands of microbial genomes shed light on interconnected biogeochemical processes in an aquifer system.</title>
        <authorList>
            <person name="Anantharaman K."/>
            <person name="Brown C.T."/>
            <person name="Hug L.A."/>
            <person name="Sharon I."/>
            <person name="Castelle C.J."/>
            <person name="Probst A.J."/>
            <person name="Thomas B.C."/>
            <person name="Singh A."/>
            <person name="Wilkins M.J."/>
            <person name="Karaoz U."/>
            <person name="Brodie E.L."/>
            <person name="Williams K.H."/>
            <person name="Hubbard S.S."/>
            <person name="Banfield J.F."/>
        </authorList>
    </citation>
    <scope>NUCLEOTIDE SEQUENCE [LARGE SCALE GENOMIC DNA]</scope>
</reference>
<protein>
    <submittedName>
        <fullName evidence="1">Uncharacterized protein</fullName>
    </submittedName>
</protein>
<dbReference type="Proteomes" id="UP000177676">
    <property type="component" value="Unassembled WGS sequence"/>
</dbReference>
<dbReference type="EMBL" id="MGKS01000002">
    <property type="protein sequence ID" value="OGN32843.1"/>
    <property type="molecule type" value="Genomic_DNA"/>
</dbReference>
<accession>A0A1F8H5G0</accession>
<gene>
    <name evidence="1" type="ORF">A3I92_00815</name>
</gene>
<comment type="caution">
    <text evidence="1">The sequence shown here is derived from an EMBL/GenBank/DDBJ whole genome shotgun (WGS) entry which is preliminary data.</text>
</comment>
<evidence type="ECO:0000313" key="2">
    <source>
        <dbReference type="Proteomes" id="UP000177676"/>
    </source>
</evidence>
<evidence type="ECO:0000313" key="1">
    <source>
        <dbReference type="EMBL" id="OGN32843.1"/>
    </source>
</evidence>
<dbReference type="AlphaFoldDB" id="A0A1F8H5G0"/>
<sequence length="90" mass="10679">MADLTKEYFDKQLKNLATKQDIGKLDKKIDKLEIELKSFVEIHVEEKIDVLARAVNTGFEDVIKRLDFRERVEELERKMSKMEKALNLRL</sequence>
<proteinExistence type="predicted"/>
<organism evidence="1 2">
    <name type="scientific">Candidatus Yanofskybacteria bacterium RIFCSPLOWO2_02_FULL_43_10b</name>
    <dbReference type="NCBI Taxonomy" id="1802704"/>
    <lineage>
        <taxon>Bacteria</taxon>
        <taxon>Candidatus Yanofskyibacteriota</taxon>
    </lineage>
</organism>